<gene>
    <name evidence="1" type="ORF">SAMN06265220_105122</name>
</gene>
<evidence type="ECO:0000313" key="1">
    <source>
        <dbReference type="EMBL" id="SMO87565.1"/>
    </source>
</evidence>
<name>A0A521EUH7_9FLAO</name>
<sequence>MKLIDLIDSLFNPRKLKKLITELGLNTESEALLVYMKENLNMAADIQIFEVEETEDEMFFEKDGIKYIQLFPIEHIQNLIEFDLNMKNKGFSEIQVVEKLLEYRKHDA</sequence>
<dbReference type="RefSeq" id="WP_111377356.1">
    <property type="nucleotide sequence ID" value="NZ_CP043612.1"/>
</dbReference>
<dbReference type="Proteomes" id="UP000319267">
    <property type="component" value="Unassembled WGS sequence"/>
</dbReference>
<dbReference type="AlphaFoldDB" id="A0A521EUH7"/>
<accession>A0A521EUH7</accession>
<organism evidence="1 2">
    <name type="scientific">Flavobacterium nitrogenifigens</name>
    <dbReference type="NCBI Taxonomy" id="1617283"/>
    <lineage>
        <taxon>Bacteria</taxon>
        <taxon>Pseudomonadati</taxon>
        <taxon>Bacteroidota</taxon>
        <taxon>Flavobacteriia</taxon>
        <taxon>Flavobacteriales</taxon>
        <taxon>Flavobacteriaceae</taxon>
        <taxon>Flavobacterium</taxon>
    </lineage>
</organism>
<keyword evidence="2" id="KW-1185">Reference proteome</keyword>
<proteinExistence type="predicted"/>
<dbReference type="OrthoDB" id="982885at2"/>
<reference evidence="1 2" key="1">
    <citation type="submission" date="2017-05" db="EMBL/GenBank/DDBJ databases">
        <authorList>
            <person name="Varghese N."/>
            <person name="Submissions S."/>
        </authorList>
    </citation>
    <scope>NUCLEOTIDE SEQUENCE [LARGE SCALE GENOMIC DNA]</scope>
    <source>
        <strain evidence="1 2">DSM 29982</strain>
    </source>
</reference>
<evidence type="ECO:0000313" key="2">
    <source>
        <dbReference type="Proteomes" id="UP000319267"/>
    </source>
</evidence>
<protein>
    <submittedName>
        <fullName evidence="1">Uncharacterized protein</fullName>
    </submittedName>
</protein>
<dbReference type="EMBL" id="FXTQ01000005">
    <property type="protein sequence ID" value="SMO87565.1"/>
    <property type="molecule type" value="Genomic_DNA"/>
</dbReference>